<evidence type="ECO:0000313" key="3">
    <source>
        <dbReference type="Proteomes" id="UP000007015"/>
    </source>
</evidence>
<proteinExistence type="predicted"/>
<sequence>MGEEANCNVAMESAAPKENGHTTGGAAAEAKAAAAWAEIAVTDAAAVPKPPPPPAAVAVDPRLQGISRRHPRRPPLPQARQMVEMEEQCSAADILTALLFTPHQLYTVEHPDRRPSAVVPLPLNASRDASDATTNDLAPPPGRLLYCCGQDSLPIVDDFITATSDFFTLDLCHWAPSTGILIAGLVFAPYENLYVMAPA</sequence>
<name>B8AFE9_ORYSI</name>
<dbReference type="HOGENOM" id="CLU_1374208_0_0_1"/>
<dbReference type="EMBL" id="CM000127">
    <property type="protein sequence ID" value="EEC73588.1"/>
    <property type="molecule type" value="Genomic_DNA"/>
</dbReference>
<keyword evidence="3" id="KW-1185">Reference proteome</keyword>
<dbReference type="STRING" id="39946.B8AFE9"/>
<dbReference type="Gramene" id="BGIOSGA008615-TA">
    <property type="protein sequence ID" value="BGIOSGA008615-PA"/>
    <property type="gene ID" value="BGIOSGA008615"/>
</dbReference>
<evidence type="ECO:0000256" key="1">
    <source>
        <dbReference type="SAM" id="MobiDB-lite"/>
    </source>
</evidence>
<evidence type="ECO:0000313" key="2">
    <source>
        <dbReference type="EMBL" id="EEC73588.1"/>
    </source>
</evidence>
<protein>
    <submittedName>
        <fullName evidence="2">Uncharacterized protein</fullName>
    </submittedName>
</protein>
<reference evidence="2 3" key="1">
    <citation type="journal article" date="2005" name="PLoS Biol.">
        <title>The genomes of Oryza sativa: a history of duplications.</title>
        <authorList>
            <person name="Yu J."/>
            <person name="Wang J."/>
            <person name="Lin W."/>
            <person name="Li S."/>
            <person name="Li H."/>
            <person name="Zhou J."/>
            <person name="Ni P."/>
            <person name="Dong W."/>
            <person name="Hu S."/>
            <person name="Zeng C."/>
            <person name="Zhang J."/>
            <person name="Zhang Y."/>
            <person name="Li R."/>
            <person name="Xu Z."/>
            <person name="Li S."/>
            <person name="Li X."/>
            <person name="Zheng H."/>
            <person name="Cong L."/>
            <person name="Lin L."/>
            <person name="Yin J."/>
            <person name="Geng J."/>
            <person name="Li G."/>
            <person name="Shi J."/>
            <person name="Liu J."/>
            <person name="Lv H."/>
            <person name="Li J."/>
            <person name="Wang J."/>
            <person name="Deng Y."/>
            <person name="Ran L."/>
            <person name="Shi X."/>
            <person name="Wang X."/>
            <person name="Wu Q."/>
            <person name="Li C."/>
            <person name="Ren X."/>
            <person name="Wang J."/>
            <person name="Wang X."/>
            <person name="Li D."/>
            <person name="Liu D."/>
            <person name="Zhang X."/>
            <person name="Ji Z."/>
            <person name="Zhao W."/>
            <person name="Sun Y."/>
            <person name="Zhang Z."/>
            <person name="Bao J."/>
            <person name="Han Y."/>
            <person name="Dong L."/>
            <person name="Ji J."/>
            <person name="Chen P."/>
            <person name="Wu S."/>
            <person name="Liu J."/>
            <person name="Xiao Y."/>
            <person name="Bu D."/>
            <person name="Tan J."/>
            <person name="Yang L."/>
            <person name="Ye C."/>
            <person name="Zhang J."/>
            <person name="Xu J."/>
            <person name="Zhou Y."/>
            <person name="Yu Y."/>
            <person name="Zhang B."/>
            <person name="Zhuang S."/>
            <person name="Wei H."/>
            <person name="Liu B."/>
            <person name="Lei M."/>
            <person name="Yu H."/>
            <person name="Li Y."/>
            <person name="Xu H."/>
            <person name="Wei S."/>
            <person name="He X."/>
            <person name="Fang L."/>
            <person name="Zhang Z."/>
            <person name="Zhang Y."/>
            <person name="Huang X."/>
            <person name="Su Z."/>
            <person name="Tong W."/>
            <person name="Li J."/>
            <person name="Tong Z."/>
            <person name="Li S."/>
            <person name="Ye J."/>
            <person name="Wang L."/>
            <person name="Fang L."/>
            <person name="Lei T."/>
            <person name="Chen C."/>
            <person name="Chen H."/>
            <person name="Xu Z."/>
            <person name="Li H."/>
            <person name="Huang H."/>
            <person name="Zhang F."/>
            <person name="Xu H."/>
            <person name="Li N."/>
            <person name="Zhao C."/>
            <person name="Li S."/>
            <person name="Dong L."/>
            <person name="Huang Y."/>
            <person name="Li L."/>
            <person name="Xi Y."/>
            <person name="Qi Q."/>
            <person name="Li W."/>
            <person name="Zhang B."/>
            <person name="Hu W."/>
            <person name="Zhang Y."/>
            <person name="Tian X."/>
            <person name="Jiao Y."/>
            <person name="Liang X."/>
            <person name="Jin J."/>
            <person name="Gao L."/>
            <person name="Zheng W."/>
            <person name="Hao B."/>
            <person name="Liu S."/>
            <person name="Wang W."/>
            <person name="Yuan L."/>
            <person name="Cao M."/>
            <person name="McDermott J."/>
            <person name="Samudrala R."/>
            <person name="Wang J."/>
            <person name="Wong G.K."/>
            <person name="Yang H."/>
        </authorList>
    </citation>
    <scope>NUCLEOTIDE SEQUENCE [LARGE SCALE GENOMIC DNA]</scope>
    <source>
        <strain evidence="3">cv. 93-11</strain>
    </source>
</reference>
<organism evidence="2 3">
    <name type="scientific">Oryza sativa subsp. indica</name>
    <name type="common">Rice</name>
    <dbReference type="NCBI Taxonomy" id="39946"/>
    <lineage>
        <taxon>Eukaryota</taxon>
        <taxon>Viridiplantae</taxon>
        <taxon>Streptophyta</taxon>
        <taxon>Embryophyta</taxon>
        <taxon>Tracheophyta</taxon>
        <taxon>Spermatophyta</taxon>
        <taxon>Magnoliopsida</taxon>
        <taxon>Liliopsida</taxon>
        <taxon>Poales</taxon>
        <taxon>Poaceae</taxon>
        <taxon>BOP clade</taxon>
        <taxon>Oryzoideae</taxon>
        <taxon>Oryzeae</taxon>
        <taxon>Oryzinae</taxon>
        <taxon>Oryza</taxon>
        <taxon>Oryza sativa</taxon>
    </lineage>
</organism>
<accession>B8AFE9</accession>
<feature type="region of interest" description="Disordered" evidence="1">
    <location>
        <begin position="1"/>
        <end position="26"/>
    </location>
</feature>
<gene>
    <name evidence="2" type="ORF">OsI_08054</name>
</gene>
<dbReference type="AlphaFoldDB" id="B8AFE9"/>
<dbReference type="Proteomes" id="UP000007015">
    <property type="component" value="Chromosome 2"/>
</dbReference>